<comment type="subcellular location">
    <subcellularLocation>
        <location evidence="1">Membrane</location>
    </subcellularLocation>
</comment>
<proteinExistence type="predicted"/>
<evidence type="ECO:0000313" key="4">
    <source>
        <dbReference type="Ensembl" id="ENSSPUP00000012403.1"/>
    </source>
</evidence>
<keyword evidence="5" id="KW-1185">Reference proteome</keyword>
<dbReference type="SMART" id="SM00228">
    <property type="entry name" value="PDZ"/>
    <property type="match status" value="1"/>
</dbReference>
<dbReference type="InterPro" id="IPR036034">
    <property type="entry name" value="PDZ_sf"/>
</dbReference>
<keyword evidence="2" id="KW-0472">Membrane</keyword>
<dbReference type="PANTHER" id="PTHR23119">
    <property type="entry name" value="DISCS LARGE"/>
    <property type="match status" value="1"/>
</dbReference>
<dbReference type="Proteomes" id="UP000694392">
    <property type="component" value="Unplaced"/>
</dbReference>
<dbReference type="InterPro" id="IPR050614">
    <property type="entry name" value="Synaptic_Scaffolding_LAP-MAGUK"/>
</dbReference>
<dbReference type="GO" id="GO:0097120">
    <property type="term" value="P:receptor localization to synapse"/>
    <property type="evidence" value="ECO:0007669"/>
    <property type="project" value="TreeGrafter"/>
</dbReference>
<name>A0A8D0GWC0_SPHPU</name>
<organism evidence="4 5">
    <name type="scientific">Sphenodon punctatus</name>
    <name type="common">Tuatara</name>
    <name type="synonym">Hatteria punctata</name>
    <dbReference type="NCBI Taxonomy" id="8508"/>
    <lineage>
        <taxon>Eukaryota</taxon>
        <taxon>Metazoa</taxon>
        <taxon>Chordata</taxon>
        <taxon>Craniata</taxon>
        <taxon>Vertebrata</taxon>
        <taxon>Euteleostomi</taxon>
        <taxon>Lepidosauria</taxon>
        <taxon>Sphenodontia</taxon>
        <taxon>Sphenodontidae</taxon>
        <taxon>Sphenodon</taxon>
    </lineage>
</organism>
<dbReference type="Gene3D" id="2.30.42.10">
    <property type="match status" value="1"/>
</dbReference>
<evidence type="ECO:0000259" key="3">
    <source>
        <dbReference type="PROSITE" id="PS50106"/>
    </source>
</evidence>
<evidence type="ECO:0000313" key="5">
    <source>
        <dbReference type="Proteomes" id="UP000694392"/>
    </source>
</evidence>
<accession>A0A8D0GWC0</accession>
<dbReference type="GeneTree" id="ENSGT00940000165570"/>
<dbReference type="PROSITE" id="PS50106">
    <property type="entry name" value="PDZ"/>
    <property type="match status" value="1"/>
</dbReference>
<dbReference type="Pfam" id="PF00595">
    <property type="entry name" value="PDZ"/>
    <property type="match status" value="1"/>
</dbReference>
<reference evidence="4" key="1">
    <citation type="submission" date="2025-08" db="UniProtKB">
        <authorList>
            <consortium name="Ensembl"/>
        </authorList>
    </citation>
    <scope>IDENTIFICATION</scope>
</reference>
<dbReference type="GO" id="GO:0019901">
    <property type="term" value="F:protein kinase binding"/>
    <property type="evidence" value="ECO:0007669"/>
    <property type="project" value="TreeGrafter"/>
</dbReference>
<dbReference type="GO" id="GO:0043113">
    <property type="term" value="P:receptor clustering"/>
    <property type="evidence" value="ECO:0007669"/>
    <property type="project" value="TreeGrafter"/>
</dbReference>
<reference evidence="4" key="2">
    <citation type="submission" date="2025-09" db="UniProtKB">
        <authorList>
            <consortium name="Ensembl"/>
        </authorList>
    </citation>
    <scope>IDENTIFICATION</scope>
</reference>
<dbReference type="SUPFAM" id="SSF50156">
    <property type="entry name" value="PDZ domain-like"/>
    <property type="match status" value="1"/>
</dbReference>
<dbReference type="GO" id="GO:0098609">
    <property type="term" value="P:cell-cell adhesion"/>
    <property type="evidence" value="ECO:0007669"/>
    <property type="project" value="TreeGrafter"/>
</dbReference>
<dbReference type="GO" id="GO:0045197">
    <property type="term" value="P:establishment or maintenance of epithelial cell apical/basal polarity"/>
    <property type="evidence" value="ECO:0007669"/>
    <property type="project" value="TreeGrafter"/>
</dbReference>
<dbReference type="PANTHER" id="PTHR23119:SF51">
    <property type="entry name" value="DISKS LARGE 1 TUMOR SUPPRESSOR PROTEIN"/>
    <property type="match status" value="1"/>
</dbReference>
<evidence type="ECO:0000256" key="1">
    <source>
        <dbReference type="ARBA" id="ARBA00004370"/>
    </source>
</evidence>
<feature type="domain" description="PDZ" evidence="3">
    <location>
        <begin position="39"/>
        <end position="100"/>
    </location>
</feature>
<protein>
    <recommendedName>
        <fullName evidence="3">PDZ domain-containing protein</fullName>
    </recommendedName>
</protein>
<dbReference type="Ensembl" id="ENSSPUT00000013222.1">
    <property type="protein sequence ID" value="ENSSPUP00000012403.1"/>
    <property type="gene ID" value="ENSSPUG00000009529.1"/>
</dbReference>
<dbReference type="GO" id="GO:0030054">
    <property type="term" value="C:cell junction"/>
    <property type="evidence" value="ECO:0007669"/>
    <property type="project" value="TreeGrafter"/>
</dbReference>
<dbReference type="AlphaFoldDB" id="A0A8D0GWC0"/>
<dbReference type="GO" id="GO:0016323">
    <property type="term" value="C:basolateral plasma membrane"/>
    <property type="evidence" value="ECO:0007669"/>
    <property type="project" value="TreeGrafter"/>
</dbReference>
<evidence type="ECO:0000256" key="2">
    <source>
        <dbReference type="ARBA" id="ARBA00023136"/>
    </source>
</evidence>
<dbReference type="InterPro" id="IPR001478">
    <property type="entry name" value="PDZ"/>
</dbReference>
<sequence>MTALRYQKKFTQYSARLDSLSRSLAASEPCKGEETKALALVLHRDSGSLGFNIIGGRPCVDNQDGSSTEGIFVSKIADSGPASKEGGLQIHDRIIEVKDTCFAWFLIKVPYCVVLPLSPRTGVWWYPGTCVYCIFPIVANGENAVNHRCLVGPESIC</sequence>